<reference evidence="3" key="2">
    <citation type="journal article" date="2021" name="PeerJ">
        <title>Extensive microbial diversity within the chicken gut microbiome revealed by metagenomics and culture.</title>
        <authorList>
            <person name="Gilroy R."/>
            <person name="Ravi A."/>
            <person name="Getino M."/>
            <person name="Pursley I."/>
            <person name="Horton D.L."/>
            <person name="Alikhan N.F."/>
            <person name="Baker D."/>
            <person name="Gharbi K."/>
            <person name="Hall N."/>
            <person name="Watson M."/>
            <person name="Adriaenssens E.M."/>
            <person name="Foster-Nyarko E."/>
            <person name="Jarju S."/>
            <person name="Secka A."/>
            <person name="Antonio M."/>
            <person name="Oren A."/>
            <person name="Chaudhuri R.R."/>
            <person name="La Ragione R."/>
            <person name="Hildebrand F."/>
            <person name="Pallen M.J."/>
        </authorList>
    </citation>
    <scope>NUCLEOTIDE SEQUENCE</scope>
    <source>
        <strain evidence="3">ChiSjej6B24-2974</strain>
    </source>
</reference>
<dbReference type="PANTHER" id="PTHR47618:SF1">
    <property type="entry name" value="BIFUNCTIONAL OLIGORIBONUCLEASE AND PAP PHOSPHATASE NRNA"/>
    <property type="match status" value="1"/>
</dbReference>
<protein>
    <submittedName>
        <fullName evidence="3">DHH family phosphoesterase</fullName>
    </submittedName>
</protein>
<dbReference type="Pfam" id="PF02272">
    <property type="entry name" value="DHHA1"/>
    <property type="match status" value="1"/>
</dbReference>
<feature type="domain" description="DDH" evidence="1">
    <location>
        <begin position="18"/>
        <end position="157"/>
    </location>
</feature>
<evidence type="ECO:0000313" key="4">
    <source>
        <dbReference type="Proteomes" id="UP000824260"/>
    </source>
</evidence>
<dbReference type="InterPro" id="IPR038763">
    <property type="entry name" value="DHH_sf"/>
</dbReference>
<feature type="domain" description="DHHA1" evidence="2">
    <location>
        <begin position="240"/>
        <end position="318"/>
    </location>
</feature>
<evidence type="ECO:0000259" key="1">
    <source>
        <dbReference type="Pfam" id="PF01368"/>
    </source>
</evidence>
<dbReference type="Gene3D" id="3.90.1640.10">
    <property type="entry name" value="inorganic pyrophosphatase (n-terminal core)"/>
    <property type="match status" value="1"/>
</dbReference>
<dbReference type="Proteomes" id="UP000824260">
    <property type="component" value="Unassembled WGS sequence"/>
</dbReference>
<dbReference type="GO" id="GO:0003676">
    <property type="term" value="F:nucleic acid binding"/>
    <property type="evidence" value="ECO:0007669"/>
    <property type="project" value="InterPro"/>
</dbReference>
<dbReference type="EMBL" id="DVFZ01000079">
    <property type="protein sequence ID" value="HIQ83018.1"/>
    <property type="molecule type" value="Genomic_DNA"/>
</dbReference>
<dbReference type="PANTHER" id="PTHR47618">
    <property type="entry name" value="BIFUNCTIONAL OLIGORIBONUCLEASE AND PAP PHOSPHATASE NRNA"/>
    <property type="match status" value="1"/>
</dbReference>
<comment type="caution">
    <text evidence="3">The sequence shown here is derived from an EMBL/GenBank/DDBJ whole genome shotgun (WGS) entry which is preliminary data.</text>
</comment>
<dbReference type="InterPro" id="IPR003156">
    <property type="entry name" value="DHHA1_dom"/>
</dbReference>
<organism evidence="3 4">
    <name type="scientific">Candidatus Pullichristensenella stercorigallinarum</name>
    <dbReference type="NCBI Taxonomy" id="2840909"/>
    <lineage>
        <taxon>Bacteria</taxon>
        <taxon>Bacillati</taxon>
        <taxon>Bacillota</taxon>
        <taxon>Clostridia</taxon>
        <taxon>Candidatus Pullichristensenella</taxon>
    </lineage>
</organism>
<evidence type="ECO:0000313" key="3">
    <source>
        <dbReference type="EMBL" id="HIQ83018.1"/>
    </source>
</evidence>
<dbReference type="InterPro" id="IPR051319">
    <property type="entry name" value="Oligoribo/pAp-PDE_c-di-AMP_PDE"/>
</dbReference>
<reference evidence="3" key="1">
    <citation type="submission" date="2020-10" db="EMBL/GenBank/DDBJ databases">
        <authorList>
            <person name="Gilroy R."/>
        </authorList>
    </citation>
    <scope>NUCLEOTIDE SEQUENCE</scope>
    <source>
        <strain evidence="3">ChiSjej6B24-2974</strain>
    </source>
</reference>
<dbReference type="Gene3D" id="3.10.310.30">
    <property type="match status" value="1"/>
</dbReference>
<dbReference type="SUPFAM" id="SSF64182">
    <property type="entry name" value="DHH phosphoesterases"/>
    <property type="match status" value="1"/>
</dbReference>
<name>A0A9D1CWV3_9FIRM</name>
<proteinExistence type="predicted"/>
<dbReference type="AlphaFoldDB" id="A0A9D1CWV3"/>
<gene>
    <name evidence="3" type="ORF">IAA52_07930</name>
</gene>
<evidence type="ECO:0000259" key="2">
    <source>
        <dbReference type="Pfam" id="PF02272"/>
    </source>
</evidence>
<dbReference type="Pfam" id="PF01368">
    <property type="entry name" value="DHH"/>
    <property type="match status" value="1"/>
</dbReference>
<accession>A0A9D1CWV3</accession>
<sequence>MDVTIRELAGWLKGMDDIAVFGHRAPDGDACGSCVAVTLALRALGKRACAYLPGGMPEFLRFLPGQECVVADASAPFVPQCALSVDVSAPDMLGDNRALFESCPQRAVLDHHESNPRFGQINHVEPDRAACGEIALLLIEALGAPLSKDMAACLFAAVSSDTCNFNYSNTTAETFEAAAACVRAGADVDEITGRIYRTRTEARTRLLGLSLAGLQREGKVAWARVTNDMFHNAGALRCDTERIVNYLIEIEGVEIAVLAIEQEDGCSAKFSLRSLAPYNVARDVALPLGGGGHERAAGITIHRPLREALDLVLARVREIL</sequence>
<dbReference type="InterPro" id="IPR001667">
    <property type="entry name" value="DDH_dom"/>
</dbReference>